<sequence length="423" mass="47578">MTVRNTLRRTRIPNWYELYREACPVCGKVGGCMINNEGAAVACIRTESDTTFSKNSSAPSWLHFLKGKKKREKIDAVAVEKMGEEKRENSFLHTVFRGLIDCTTLSDAHYEHLTSPSRQLTDEQIYVREYRSFPEKPWATAKEIQSLTGIQDFTGVPGFFEAKGKYGPLWNIAGGEGILIPFRNHYNEIVGFQYRVDNPPNVATLSRGEKGLQATVKEQPNLVQVSYEGEIIFEEYLELKKPANLFQGTKHFGTVELKKGNRYFWVSSGKKPKGTGAGDPTPVHIAVPSERLRNWKTGTLMKANTAWISEGPLKCDIASELTSQLFDPLELDDVGTTFLALPGAGGWRLAIPILQEMGVKKVNFAFDADSMSNPFVKVHLLECLKECKKLGFEGNLVIWNENEYKGIDDALISRVLPQFKRLF</sequence>
<evidence type="ECO:0008006" key="3">
    <source>
        <dbReference type="Google" id="ProtNLM"/>
    </source>
</evidence>
<comment type="caution">
    <text evidence="1">The sequence shown here is derived from an EMBL/GenBank/DDBJ whole genome shotgun (WGS) entry which is preliminary data.</text>
</comment>
<gene>
    <name evidence="1" type="ORF">ACFSCX_06790</name>
</gene>
<dbReference type="Proteomes" id="UP001597214">
    <property type="component" value="Unassembled WGS sequence"/>
</dbReference>
<protein>
    <recommendedName>
        <fullName evidence="3">DUF3854 domain-containing protein</fullName>
    </recommendedName>
</protein>
<keyword evidence="2" id="KW-1185">Reference proteome</keyword>
<dbReference type="RefSeq" id="WP_377927419.1">
    <property type="nucleotide sequence ID" value="NZ_JBHUEM010000005.1"/>
</dbReference>
<accession>A0ABW4LP60</accession>
<evidence type="ECO:0000313" key="1">
    <source>
        <dbReference type="EMBL" id="MFD1736271.1"/>
    </source>
</evidence>
<reference evidence="2" key="1">
    <citation type="journal article" date="2019" name="Int. J. Syst. Evol. Microbiol.">
        <title>The Global Catalogue of Microorganisms (GCM) 10K type strain sequencing project: providing services to taxonomists for standard genome sequencing and annotation.</title>
        <authorList>
            <consortium name="The Broad Institute Genomics Platform"/>
            <consortium name="The Broad Institute Genome Sequencing Center for Infectious Disease"/>
            <person name="Wu L."/>
            <person name="Ma J."/>
        </authorList>
    </citation>
    <scope>NUCLEOTIDE SEQUENCE [LARGE SCALE GENOMIC DNA]</scope>
    <source>
        <strain evidence="2">CCUG 49339</strain>
    </source>
</reference>
<proteinExistence type="predicted"/>
<dbReference type="EMBL" id="JBHUEM010000005">
    <property type="protein sequence ID" value="MFD1736271.1"/>
    <property type="molecule type" value="Genomic_DNA"/>
</dbReference>
<evidence type="ECO:0000313" key="2">
    <source>
        <dbReference type="Proteomes" id="UP001597214"/>
    </source>
</evidence>
<organism evidence="1 2">
    <name type="scientific">Bacillus salitolerans</name>
    <dbReference type="NCBI Taxonomy" id="1437434"/>
    <lineage>
        <taxon>Bacteria</taxon>
        <taxon>Bacillati</taxon>
        <taxon>Bacillota</taxon>
        <taxon>Bacilli</taxon>
        <taxon>Bacillales</taxon>
        <taxon>Bacillaceae</taxon>
        <taxon>Bacillus</taxon>
    </lineage>
</organism>
<name>A0ABW4LP60_9BACI</name>